<dbReference type="KEGG" id="cbp:EB354_02735"/>
<sequence>MILIYNLMLIFTGKWHRLKAVFWYRFLFKKIGKYCVIINPLKITPESIILGDRVSIGNNARIEGVQHYEDKKFDPKIILNDGVTIQQNIHLTCAESIEIGENTAIAANVTITDIHHPYDDIHLPIERQNITTKPVYIGEGCKIYNNVVIMQGTKIGKHCTIGANSIVSGYFDDYCVIVGAPAKIVKKYNSDTKNWEKI</sequence>
<evidence type="ECO:0000313" key="2">
    <source>
        <dbReference type="EMBL" id="SQA92309.1"/>
    </source>
</evidence>
<dbReference type="AlphaFoldDB" id="A0AAX2IR43"/>
<comment type="caution">
    <text evidence="2">The sequence shown here is derived from an EMBL/GenBank/DDBJ whole genome shotgun (WGS) entry which is preliminary data.</text>
</comment>
<proteinExistence type="predicted"/>
<dbReference type="InterPro" id="IPR011004">
    <property type="entry name" value="Trimer_LpxA-like_sf"/>
</dbReference>
<dbReference type="EMBL" id="UAVR01000023">
    <property type="protein sequence ID" value="SQA92309.1"/>
    <property type="molecule type" value="Genomic_DNA"/>
</dbReference>
<dbReference type="PANTHER" id="PTHR23416:SF78">
    <property type="entry name" value="LIPOPOLYSACCHARIDE BIOSYNTHESIS O-ACETYL TRANSFERASE WBBJ-RELATED"/>
    <property type="match status" value="1"/>
</dbReference>
<dbReference type="Proteomes" id="UP000190669">
    <property type="component" value="Unassembled WGS sequence"/>
</dbReference>
<dbReference type="EC" id="2.3.1.18" evidence="2"/>
<dbReference type="InterPro" id="IPR001451">
    <property type="entry name" value="Hexapep"/>
</dbReference>
<dbReference type="Proteomes" id="UP000251937">
    <property type="component" value="Unassembled WGS sequence"/>
</dbReference>
<accession>A0AAX2IR43</accession>
<evidence type="ECO:0000313" key="4">
    <source>
        <dbReference type="Proteomes" id="UP000251937"/>
    </source>
</evidence>
<dbReference type="GO" id="GO:0008870">
    <property type="term" value="F:galactoside O-acetyltransferase activity"/>
    <property type="evidence" value="ECO:0007669"/>
    <property type="project" value="UniProtKB-EC"/>
</dbReference>
<evidence type="ECO:0000313" key="1">
    <source>
        <dbReference type="EMBL" id="SKB90097.1"/>
    </source>
</evidence>
<keyword evidence="2" id="KW-0808">Transferase</keyword>
<dbReference type="EMBL" id="FUZE01000013">
    <property type="protein sequence ID" value="SKB90097.1"/>
    <property type="molecule type" value="Genomic_DNA"/>
</dbReference>
<organism evidence="2 4">
    <name type="scientific">Chryseobacterium balustinum</name>
    <dbReference type="NCBI Taxonomy" id="246"/>
    <lineage>
        <taxon>Bacteria</taxon>
        <taxon>Pseudomonadati</taxon>
        <taxon>Bacteroidota</taxon>
        <taxon>Flavobacteriia</taxon>
        <taxon>Flavobacteriales</taxon>
        <taxon>Weeksellaceae</taxon>
        <taxon>Chryseobacterium group</taxon>
        <taxon>Chryseobacterium</taxon>
    </lineage>
</organism>
<dbReference type="RefSeq" id="WP_079465933.1">
    <property type="nucleotide sequence ID" value="NZ_CP033934.1"/>
</dbReference>
<reference evidence="2 4" key="2">
    <citation type="submission" date="2018-06" db="EMBL/GenBank/DDBJ databases">
        <authorList>
            <consortium name="Pathogen Informatics"/>
            <person name="Doyle S."/>
        </authorList>
    </citation>
    <scope>NUCLEOTIDE SEQUENCE [LARGE SCALE GENOMIC DNA]</scope>
    <source>
        <strain evidence="2 4">NCTC11212</strain>
    </source>
</reference>
<dbReference type="Pfam" id="PF14602">
    <property type="entry name" value="Hexapep_2"/>
    <property type="match status" value="1"/>
</dbReference>
<evidence type="ECO:0000313" key="3">
    <source>
        <dbReference type="Proteomes" id="UP000190669"/>
    </source>
</evidence>
<name>A0AAX2IR43_9FLAO</name>
<dbReference type="PANTHER" id="PTHR23416">
    <property type="entry name" value="SIALIC ACID SYNTHASE-RELATED"/>
    <property type="match status" value="1"/>
</dbReference>
<dbReference type="CDD" id="cd04647">
    <property type="entry name" value="LbH_MAT_like"/>
    <property type="match status" value="1"/>
</dbReference>
<dbReference type="Pfam" id="PF00132">
    <property type="entry name" value="Hexapep"/>
    <property type="match status" value="1"/>
</dbReference>
<dbReference type="SUPFAM" id="SSF51161">
    <property type="entry name" value="Trimeric LpxA-like enzymes"/>
    <property type="match status" value="1"/>
</dbReference>
<keyword evidence="2" id="KW-0012">Acyltransferase</keyword>
<reference evidence="1 3" key="1">
    <citation type="submission" date="2017-02" db="EMBL/GenBank/DDBJ databases">
        <authorList>
            <person name="Varghese N."/>
            <person name="Submissions S."/>
        </authorList>
    </citation>
    <scope>NUCLEOTIDE SEQUENCE [LARGE SCALE GENOMIC DNA]</scope>
    <source>
        <strain evidence="1 3">DSM 16775</strain>
    </source>
</reference>
<dbReference type="InterPro" id="IPR051159">
    <property type="entry name" value="Hexapeptide_acetyltransf"/>
</dbReference>
<keyword evidence="3" id="KW-1185">Reference proteome</keyword>
<gene>
    <name evidence="2" type="primary">lacA_1</name>
    <name evidence="2" type="ORF">NCTC11212_03955</name>
    <name evidence="1" type="ORF">SAMN05421800_11370</name>
</gene>
<dbReference type="Gene3D" id="2.160.10.10">
    <property type="entry name" value="Hexapeptide repeat proteins"/>
    <property type="match status" value="1"/>
</dbReference>
<protein>
    <submittedName>
        <fullName evidence="1">Acetyltransferase (Isoleucine patch superfamily)</fullName>
    </submittedName>
    <submittedName>
        <fullName evidence="2">Galactoside O-acetyltransferase</fullName>
        <ecNumber evidence="2">2.3.1.18</ecNumber>
    </submittedName>
</protein>